<dbReference type="STRING" id="1797582.A2442_02060"/>
<organism evidence="4 5">
    <name type="scientific">Candidatus Campbellbacteria bacterium RIFOXYC2_FULL_35_25</name>
    <dbReference type="NCBI Taxonomy" id="1797582"/>
    <lineage>
        <taxon>Bacteria</taxon>
        <taxon>Candidatus Campbelliibacteriota</taxon>
    </lineage>
</organism>
<sequence length="148" mass="17155">MATLIRNKKATFNYEVMEKFEAGIELFGFEVKSIKSKHGNIEGSHITIRGGEAFLLNSNIPPYQPVNTPASYDRERNRRLLLTKKELKELQSFEEKRGLTIVPISMYTKGNKIKVEIAVVRGKKKFDKREDIKKRDTERDIQREVKIG</sequence>
<dbReference type="SUPFAM" id="SSF74982">
    <property type="entry name" value="Small protein B (SmpB)"/>
    <property type="match status" value="1"/>
</dbReference>
<accession>A0A1F5EIA0</accession>
<dbReference type="PANTHER" id="PTHR30308">
    <property type="entry name" value="TMRNA-BINDING COMPONENT OF TRANS-TRANSLATION TAGGING COMPLEX"/>
    <property type="match status" value="1"/>
</dbReference>
<dbReference type="InterPro" id="IPR023620">
    <property type="entry name" value="SmpB"/>
</dbReference>
<comment type="caution">
    <text evidence="4">The sequence shown here is derived from an EMBL/GenBank/DDBJ whole genome shotgun (WGS) entry which is preliminary data.</text>
</comment>
<name>A0A1F5EIA0_9BACT</name>
<dbReference type="Gene3D" id="2.40.280.10">
    <property type="match status" value="1"/>
</dbReference>
<dbReference type="NCBIfam" id="TIGR00086">
    <property type="entry name" value="smpB"/>
    <property type="match status" value="1"/>
</dbReference>
<evidence type="ECO:0000256" key="3">
    <source>
        <dbReference type="HAMAP-Rule" id="MF_00023"/>
    </source>
</evidence>
<dbReference type="CDD" id="cd09294">
    <property type="entry name" value="SmpB"/>
    <property type="match status" value="1"/>
</dbReference>
<dbReference type="Pfam" id="PF01668">
    <property type="entry name" value="SmpB"/>
    <property type="match status" value="1"/>
</dbReference>
<comment type="function">
    <text evidence="3">Required for rescue of stalled ribosomes mediated by trans-translation. Binds to transfer-messenger RNA (tmRNA), required for stable association of tmRNA with ribosomes. tmRNA and SmpB together mimic tRNA shape, replacing the anticodon stem-loop with SmpB. tmRNA is encoded by the ssrA gene; the 2 termini fold to resemble tRNA(Ala) and it encodes a 'tag peptide', a short internal open reading frame. During trans-translation Ala-aminoacylated tmRNA acts like a tRNA, entering the A-site of stalled ribosomes, displacing the stalled mRNA. The ribosome then switches to translate the ORF on the tmRNA; the nascent peptide is terminated with the 'tag peptide' encoded by the tmRNA and targeted for degradation. The ribosome is freed to recommence translation, which seems to be the essential function of trans-translation.</text>
</comment>
<dbReference type="InterPro" id="IPR000037">
    <property type="entry name" value="SsrA-bd_prot"/>
</dbReference>
<dbReference type="Proteomes" id="UP000179003">
    <property type="component" value="Unassembled WGS sequence"/>
</dbReference>
<keyword evidence="1 3" id="KW-0963">Cytoplasm</keyword>
<dbReference type="NCBIfam" id="NF003843">
    <property type="entry name" value="PRK05422.1"/>
    <property type="match status" value="1"/>
</dbReference>
<evidence type="ECO:0000313" key="5">
    <source>
        <dbReference type="Proteomes" id="UP000179003"/>
    </source>
</evidence>
<comment type="similarity">
    <text evidence="3">Belongs to the SmpB family.</text>
</comment>
<dbReference type="InterPro" id="IPR020081">
    <property type="entry name" value="SsrA-bd_prot_CS"/>
</dbReference>
<dbReference type="EMBL" id="MFAE01000008">
    <property type="protein sequence ID" value="OGD67159.1"/>
    <property type="molecule type" value="Genomic_DNA"/>
</dbReference>
<gene>
    <name evidence="3" type="primary">smpB</name>
    <name evidence="4" type="ORF">A2442_02060</name>
</gene>
<protein>
    <recommendedName>
        <fullName evidence="3">SsrA-binding protein</fullName>
    </recommendedName>
    <alternativeName>
        <fullName evidence="3">Small protein B</fullName>
    </alternativeName>
</protein>
<evidence type="ECO:0000256" key="2">
    <source>
        <dbReference type="ARBA" id="ARBA00022884"/>
    </source>
</evidence>
<dbReference type="GO" id="GO:0005829">
    <property type="term" value="C:cytosol"/>
    <property type="evidence" value="ECO:0007669"/>
    <property type="project" value="TreeGrafter"/>
</dbReference>
<evidence type="ECO:0000313" key="4">
    <source>
        <dbReference type="EMBL" id="OGD67159.1"/>
    </source>
</evidence>
<dbReference type="HAMAP" id="MF_00023">
    <property type="entry name" value="SmpB"/>
    <property type="match status" value="1"/>
</dbReference>
<dbReference type="GO" id="GO:0070929">
    <property type="term" value="P:trans-translation"/>
    <property type="evidence" value="ECO:0007669"/>
    <property type="project" value="UniProtKB-UniRule"/>
</dbReference>
<proteinExistence type="inferred from homology"/>
<dbReference type="PROSITE" id="PS01317">
    <property type="entry name" value="SSRP"/>
    <property type="match status" value="1"/>
</dbReference>
<comment type="subcellular location">
    <subcellularLocation>
        <location evidence="3">Cytoplasm</location>
    </subcellularLocation>
    <text evidence="3">The tmRNA-SmpB complex associates with stalled 70S ribosomes.</text>
</comment>
<evidence type="ECO:0000256" key="1">
    <source>
        <dbReference type="ARBA" id="ARBA00022490"/>
    </source>
</evidence>
<dbReference type="GO" id="GO:0070930">
    <property type="term" value="P:trans-translation-dependent protein tagging"/>
    <property type="evidence" value="ECO:0007669"/>
    <property type="project" value="TreeGrafter"/>
</dbReference>
<dbReference type="AlphaFoldDB" id="A0A1F5EIA0"/>
<dbReference type="GO" id="GO:0003723">
    <property type="term" value="F:RNA binding"/>
    <property type="evidence" value="ECO:0007669"/>
    <property type="project" value="UniProtKB-UniRule"/>
</dbReference>
<dbReference type="PANTHER" id="PTHR30308:SF2">
    <property type="entry name" value="SSRA-BINDING PROTEIN"/>
    <property type="match status" value="1"/>
</dbReference>
<reference evidence="4 5" key="1">
    <citation type="journal article" date="2016" name="Nat. Commun.">
        <title>Thousands of microbial genomes shed light on interconnected biogeochemical processes in an aquifer system.</title>
        <authorList>
            <person name="Anantharaman K."/>
            <person name="Brown C.T."/>
            <person name="Hug L.A."/>
            <person name="Sharon I."/>
            <person name="Castelle C.J."/>
            <person name="Probst A.J."/>
            <person name="Thomas B.C."/>
            <person name="Singh A."/>
            <person name="Wilkins M.J."/>
            <person name="Karaoz U."/>
            <person name="Brodie E.L."/>
            <person name="Williams K.H."/>
            <person name="Hubbard S.S."/>
            <person name="Banfield J.F."/>
        </authorList>
    </citation>
    <scope>NUCLEOTIDE SEQUENCE [LARGE SCALE GENOMIC DNA]</scope>
</reference>
<keyword evidence="2 3" id="KW-0694">RNA-binding</keyword>